<dbReference type="GO" id="GO:0071897">
    <property type="term" value="P:DNA biosynthetic process"/>
    <property type="evidence" value="ECO:0007669"/>
    <property type="project" value="UniProtKB-ARBA"/>
</dbReference>
<dbReference type="InterPro" id="IPR043502">
    <property type="entry name" value="DNA/RNA_pol_sf"/>
</dbReference>
<proteinExistence type="predicted"/>
<dbReference type="SUPFAM" id="SSF56672">
    <property type="entry name" value="DNA/RNA polymerases"/>
    <property type="match status" value="1"/>
</dbReference>
<gene>
    <name evidence="3" type="ORF">TBRA_LOCUS15367</name>
</gene>
<dbReference type="PROSITE" id="PS50878">
    <property type="entry name" value="RT_POL"/>
    <property type="match status" value="1"/>
</dbReference>
<keyword evidence="4" id="KW-1185">Reference proteome</keyword>
<accession>A0A6H5J6H9</accession>
<dbReference type="Pfam" id="PF00078">
    <property type="entry name" value="RVT_1"/>
    <property type="match status" value="1"/>
</dbReference>
<feature type="domain" description="Reverse transcriptase" evidence="2">
    <location>
        <begin position="358"/>
        <end position="658"/>
    </location>
</feature>
<organism evidence="3 4">
    <name type="scientific">Trichogramma brassicae</name>
    <dbReference type="NCBI Taxonomy" id="86971"/>
    <lineage>
        <taxon>Eukaryota</taxon>
        <taxon>Metazoa</taxon>
        <taxon>Ecdysozoa</taxon>
        <taxon>Arthropoda</taxon>
        <taxon>Hexapoda</taxon>
        <taxon>Insecta</taxon>
        <taxon>Pterygota</taxon>
        <taxon>Neoptera</taxon>
        <taxon>Endopterygota</taxon>
        <taxon>Hymenoptera</taxon>
        <taxon>Apocrita</taxon>
        <taxon>Proctotrupomorpha</taxon>
        <taxon>Chalcidoidea</taxon>
        <taxon>Trichogrammatidae</taxon>
        <taxon>Trichogramma</taxon>
    </lineage>
</organism>
<sequence>MGTHEVIIAADVNAISQRWSWVPGGTSQSVAQLRGEAVEGLAAGFGLAFANNKHELPTFRRGKTSIDVTMISPSLQSKLKKWNVLDECTSSDHRAILVELSSEPGIEAGAVARKQRYNTRKANWTRFSEALGQPTNEPFSDTISKEQVDELVERLTKRILDAANESMPRKGQHKKSVPWWTQNLTRLKRQANRARKKWQAEREPTARENLKGQYKRMVREYSLTVKRVKRTSWRRFVEESSHRDHYGVIYKIFNNKMTPDTAISSIKTTTGHTEDWASTMKALLCGLFGKEPENEHTDEPGWTGPSESGERWTIMDMMKAIKSVKRKKAPGEDLVEAEMIISLAKSPAGKDLLELFNACRQAGYFPLAWKNAILRILLKGQDKDVTSPKSYRPICLLSVTSKLLERMMSNSLRGVFLDPRHASDKQYGYREGRSTTALIREVIKKVESSEENIVLAIMFDVTGAFDHLRWEHILGELQKRDCPGDLLCLVRSYLSNRSVSVQGVSNTITHKLSKGCPQGSILGPAFWNLCADELLKTIEQAGGLGYMYADDLVILVMARSRREIERRAQPLVDKISDWFTKRELQISKSKTEMIILKDKGNATGNKIGTKKRILKQTTGSVTGSLVKTGRSGKRPPTIKLSGVSIKYSSNVKYLGVTIGTRCTIGEHIEKTGTKARLLFEKLSIICRARWGMTLTNVMTLYRGVFVPIIAYATEAWCPLASETILLDMQKYQRTPLLRACRAYVTTSTEALQVMCGVLPLDLEIKRRFLIGKVKRGEPFEVGDVNIEANQNHKDAIAKVEKALIRIWQGRWEESENGCTTFEYYPDVGTRLEAKWTRFDYFSSQFVSGHGDFNARLAKLGLKQRSTCECGEEETAEHALEHCPRFEDLRKVATEELHKLGVHTGLRVKQNIMKTSATFSIFRELCKAILVRKEDVRRNEENQRAPT</sequence>
<reference evidence="3 4" key="1">
    <citation type="submission" date="2020-02" db="EMBL/GenBank/DDBJ databases">
        <authorList>
            <person name="Ferguson B K."/>
        </authorList>
    </citation>
    <scope>NUCLEOTIDE SEQUENCE [LARGE SCALE GENOMIC DNA]</scope>
</reference>
<dbReference type="AlphaFoldDB" id="A0A6H5J6H9"/>
<feature type="coiled-coil region" evidence="1">
    <location>
        <begin position="145"/>
        <end position="201"/>
    </location>
</feature>
<dbReference type="PANTHER" id="PTHR19446">
    <property type="entry name" value="REVERSE TRANSCRIPTASES"/>
    <property type="match status" value="1"/>
</dbReference>
<dbReference type="GO" id="GO:0003824">
    <property type="term" value="F:catalytic activity"/>
    <property type="evidence" value="ECO:0007669"/>
    <property type="project" value="InterPro"/>
</dbReference>
<dbReference type="SUPFAM" id="SSF56219">
    <property type="entry name" value="DNase I-like"/>
    <property type="match status" value="1"/>
</dbReference>
<protein>
    <recommendedName>
        <fullName evidence="2">Reverse transcriptase domain-containing protein</fullName>
    </recommendedName>
</protein>
<dbReference type="InterPro" id="IPR036691">
    <property type="entry name" value="Endo/exonu/phosph_ase_sf"/>
</dbReference>
<dbReference type="Pfam" id="PF14529">
    <property type="entry name" value="Exo_endo_phos_2"/>
    <property type="match status" value="1"/>
</dbReference>
<name>A0A6H5J6H9_9HYME</name>
<evidence type="ECO:0000256" key="1">
    <source>
        <dbReference type="SAM" id="Coils"/>
    </source>
</evidence>
<dbReference type="EMBL" id="CADCXV010001348">
    <property type="protein sequence ID" value="CAB0043779.1"/>
    <property type="molecule type" value="Genomic_DNA"/>
</dbReference>
<evidence type="ECO:0000259" key="2">
    <source>
        <dbReference type="PROSITE" id="PS50878"/>
    </source>
</evidence>
<dbReference type="InterPro" id="IPR000477">
    <property type="entry name" value="RT_dom"/>
</dbReference>
<dbReference type="Proteomes" id="UP000479190">
    <property type="component" value="Unassembled WGS sequence"/>
</dbReference>
<dbReference type="CDD" id="cd01650">
    <property type="entry name" value="RT_nLTR_like"/>
    <property type="match status" value="1"/>
</dbReference>
<evidence type="ECO:0000313" key="3">
    <source>
        <dbReference type="EMBL" id="CAB0043779.1"/>
    </source>
</evidence>
<dbReference type="OrthoDB" id="7697131at2759"/>
<dbReference type="InterPro" id="IPR005135">
    <property type="entry name" value="Endo/exonuclease/phosphatase"/>
</dbReference>
<dbReference type="Gene3D" id="3.60.10.10">
    <property type="entry name" value="Endonuclease/exonuclease/phosphatase"/>
    <property type="match status" value="1"/>
</dbReference>
<keyword evidence="1" id="KW-0175">Coiled coil</keyword>
<evidence type="ECO:0000313" key="4">
    <source>
        <dbReference type="Proteomes" id="UP000479190"/>
    </source>
</evidence>